<dbReference type="AlphaFoldDB" id="A0A7I9V8T1"/>
<gene>
    <name evidence="1" type="ORF">nbrc107696_19460</name>
</gene>
<comment type="caution">
    <text evidence="1">The sequence shown here is derived from an EMBL/GenBank/DDBJ whole genome shotgun (WGS) entry which is preliminary data.</text>
</comment>
<dbReference type="Proteomes" id="UP000444960">
    <property type="component" value="Unassembled WGS sequence"/>
</dbReference>
<reference evidence="2" key="1">
    <citation type="submission" date="2019-06" db="EMBL/GenBank/DDBJ databases">
        <title>Gordonia isolated from sludge of a wastewater treatment plant.</title>
        <authorList>
            <person name="Tamura T."/>
            <person name="Aoyama K."/>
            <person name="Kang Y."/>
            <person name="Saito S."/>
            <person name="Akiyama N."/>
            <person name="Yazawa K."/>
            <person name="Gonoi T."/>
            <person name="Mikami Y."/>
        </authorList>
    </citation>
    <scope>NUCLEOTIDE SEQUENCE [LARGE SCALE GENOMIC DNA]</scope>
    <source>
        <strain evidence="2">NBRC 107696</strain>
    </source>
</reference>
<proteinExistence type="predicted"/>
<dbReference type="EMBL" id="BJOV01000003">
    <property type="protein sequence ID" value="GEE01500.1"/>
    <property type="molecule type" value="Genomic_DNA"/>
</dbReference>
<dbReference type="Gene3D" id="3.30.450.20">
    <property type="entry name" value="PAS domain"/>
    <property type="match status" value="1"/>
</dbReference>
<evidence type="ECO:0000313" key="2">
    <source>
        <dbReference type="Proteomes" id="UP000444960"/>
    </source>
</evidence>
<name>A0A7I9V8T1_9ACTN</name>
<dbReference type="CDD" id="cd12913">
    <property type="entry name" value="PDC1_MCP_like"/>
    <property type="match status" value="1"/>
</dbReference>
<evidence type="ECO:0000313" key="1">
    <source>
        <dbReference type="EMBL" id="GEE01500.1"/>
    </source>
</evidence>
<organism evidence="1 2">
    <name type="scientific">Gordonia spumicola</name>
    <dbReference type="NCBI Taxonomy" id="589161"/>
    <lineage>
        <taxon>Bacteria</taxon>
        <taxon>Bacillati</taxon>
        <taxon>Actinomycetota</taxon>
        <taxon>Actinomycetes</taxon>
        <taxon>Mycobacteriales</taxon>
        <taxon>Gordoniaceae</taxon>
        <taxon>Gordonia</taxon>
    </lineage>
</organism>
<accession>A0A7I9V8T1</accession>
<evidence type="ECO:0008006" key="3">
    <source>
        <dbReference type="Google" id="ProtNLM"/>
    </source>
</evidence>
<protein>
    <recommendedName>
        <fullName evidence="3">Cache domain-containing protein</fullName>
    </recommendedName>
</protein>
<sequence length="212" mass="22142">MTDIAAVMDTFPSRVQEWSTALGRTLDAHAGALSAAAVDRIVKPDVEAMLAEVGAHIAGGGFVAASGLLPSGGSFMAWWQGESVDRVDALANLSMTAANRYLDADWYRGPISTGRLTITGPYIDLLCTDEFALTYTCPVPWSGAPAVAGIDVTVADLEKVLTRPLASLGPHAALVNAEGRAIVTASPTELPGDFVDTDRPTWPLGYGLSVVV</sequence>
<keyword evidence="2" id="KW-1185">Reference proteome</keyword>